<dbReference type="EMBL" id="UGQY01000004">
    <property type="protein sequence ID" value="SUA04747.1"/>
    <property type="molecule type" value="Genomic_DNA"/>
</dbReference>
<evidence type="ECO:0000256" key="5">
    <source>
        <dbReference type="ARBA" id="ARBA00022989"/>
    </source>
</evidence>
<evidence type="ECO:0000313" key="8">
    <source>
        <dbReference type="Proteomes" id="UP000255389"/>
    </source>
</evidence>
<dbReference type="InterPro" id="IPR008693">
    <property type="entry name" value="MmpS"/>
</dbReference>
<dbReference type="AlphaFoldDB" id="A0A378V4L4"/>
<dbReference type="InterPro" id="IPR038468">
    <property type="entry name" value="MmpS_C"/>
</dbReference>
<evidence type="ECO:0000256" key="2">
    <source>
        <dbReference type="ARBA" id="ARBA00007531"/>
    </source>
</evidence>
<keyword evidence="3" id="KW-1003">Cell membrane</keyword>
<keyword evidence="6" id="KW-0472">Membrane</keyword>
<keyword evidence="5" id="KW-1133">Transmembrane helix</keyword>
<dbReference type="Proteomes" id="UP000255389">
    <property type="component" value="Unassembled WGS sequence"/>
</dbReference>
<dbReference type="GO" id="GO:0005886">
    <property type="term" value="C:plasma membrane"/>
    <property type="evidence" value="ECO:0007669"/>
    <property type="project" value="UniProtKB-SubCell"/>
</dbReference>
<accession>A0A378V4L4</accession>
<name>A0A378V4L4_MYCFO</name>
<protein>
    <submittedName>
        <fullName evidence="7">MmpS2</fullName>
    </submittedName>
</protein>
<keyword evidence="4" id="KW-0812">Transmembrane</keyword>
<gene>
    <name evidence="7" type="primary">mmpS2</name>
    <name evidence="7" type="ORF">NCTC1542_06255</name>
</gene>
<evidence type="ECO:0000256" key="4">
    <source>
        <dbReference type="ARBA" id="ARBA00022692"/>
    </source>
</evidence>
<reference evidence="7 8" key="1">
    <citation type="submission" date="2018-06" db="EMBL/GenBank/DDBJ databases">
        <authorList>
            <consortium name="Pathogen Informatics"/>
            <person name="Doyle S."/>
        </authorList>
    </citation>
    <scope>NUCLEOTIDE SEQUENCE [LARGE SCALE GENOMIC DNA]</scope>
    <source>
        <strain evidence="7 8">NCTC1542</strain>
    </source>
</reference>
<sequence length="185" mass="19552">MGTTLSICCEFGSGVGSLLEKCILCGIYLSVMIGEQPKGGRRPRSLTVLDKGWLPLVTVIALGVGALGVWKVHQMSEPGPVPTVLTAQAPEQFTPKQLTYEVFGSVGDGGMLSYVDIDGHPHKVDVTELPWTHTETTTLTVVSGSISVQVNGGDVGCRMLVNGVVRDEQSSTHAEADVTCRVKSA</sequence>
<dbReference type="Gene3D" id="2.60.40.2880">
    <property type="entry name" value="MmpS1-5, C-terminal soluble domain"/>
    <property type="match status" value="1"/>
</dbReference>
<dbReference type="Pfam" id="PF05423">
    <property type="entry name" value="Mycobact_memb"/>
    <property type="match status" value="1"/>
</dbReference>
<organism evidence="7 8">
    <name type="scientific">Mycolicibacterium fortuitum</name>
    <name type="common">Mycobacterium fortuitum</name>
    <dbReference type="NCBI Taxonomy" id="1766"/>
    <lineage>
        <taxon>Bacteria</taxon>
        <taxon>Bacillati</taxon>
        <taxon>Actinomycetota</taxon>
        <taxon>Actinomycetes</taxon>
        <taxon>Mycobacteriales</taxon>
        <taxon>Mycobacteriaceae</taxon>
        <taxon>Mycolicibacterium</taxon>
    </lineage>
</organism>
<evidence type="ECO:0000256" key="6">
    <source>
        <dbReference type="ARBA" id="ARBA00023136"/>
    </source>
</evidence>
<comment type="similarity">
    <text evidence="2">Belongs to the MmpS family.</text>
</comment>
<comment type="subcellular location">
    <subcellularLocation>
        <location evidence="1">Cell membrane</location>
    </subcellularLocation>
</comment>
<evidence type="ECO:0000256" key="1">
    <source>
        <dbReference type="ARBA" id="ARBA00004236"/>
    </source>
</evidence>
<proteinExistence type="inferred from homology"/>
<evidence type="ECO:0000256" key="3">
    <source>
        <dbReference type="ARBA" id="ARBA00022475"/>
    </source>
</evidence>
<evidence type="ECO:0000313" key="7">
    <source>
        <dbReference type="EMBL" id="SUA04747.1"/>
    </source>
</evidence>